<accession>A0A4D9D8R4</accession>
<evidence type="ECO:0000256" key="1">
    <source>
        <dbReference type="ARBA" id="ARBA00010290"/>
    </source>
</evidence>
<protein>
    <recommendedName>
        <fullName evidence="9">ADP-ribosylation factor</fullName>
    </recommendedName>
</protein>
<keyword evidence="2 4" id="KW-0547">Nucleotide-binding</keyword>
<dbReference type="SUPFAM" id="SSF52540">
    <property type="entry name" value="P-loop containing nucleoside triphosphate hydrolases"/>
    <property type="match status" value="1"/>
</dbReference>
<feature type="binding site" evidence="4">
    <location>
        <position position="70"/>
    </location>
    <ligand>
        <name>GTP</name>
        <dbReference type="ChEBI" id="CHEBI:37565"/>
    </ligand>
</feature>
<dbReference type="InterPro" id="IPR024156">
    <property type="entry name" value="Small_GTPase_ARF"/>
</dbReference>
<dbReference type="InterPro" id="IPR005225">
    <property type="entry name" value="Small_GTP-bd"/>
</dbReference>
<dbReference type="PANTHER" id="PTHR11711">
    <property type="entry name" value="ADP RIBOSYLATION FACTOR-RELATED"/>
    <property type="match status" value="1"/>
</dbReference>
<dbReference type="PROSITE" id="PS51417">
    <property type="entry name" value="ARF"/>
    <property type="match status" value="1"/>
</dbReference>
<dbReference type="InterPro" id="IPR006689">
    <property type="entry name" value="Small_GTPase_ARF/SAR"/>
</dbReference>
<feature type="region of interest" description="Disordered" evidence="6">
    <location>
        <begin position="233"/>
        <end position="282"/>
    </location>
</feature>
<dbReference type="EMBL" id="SDOX01000010">
    <property type="protein sequence ID" value="TFJ85875.1"/>
    <property type="molecule type" value="Genomic_DNA"/>
</dbReference>
<gene>
    <name evidence="7" type="ORF">NSK_002695</name>
</gene>
<evidence type="ECO:0000256" key="5">
    <source>
        <dbReference type="PIRSR" id="PIRSR606689-2"/>
    </source>
</evidence>
<keyword evidence="3 4" id="KW-0342">GTP-binding</keyword>
<dbReference type="NCBIfam" id="TIGR00231">
    <property type="entry name" value="small_GTP"/>
    <property type="match status" value="1"/>
</dbReference>
<dbReference type="Proteomes" id="UP000355283">
    <property type="component" value="Unassembled WGS sequence"/>
</dbReference>
<evidence type="ECO:0000256" key="2">
    <source>
        <dbReference type="ARBA" id="ARBA00022741"/>
    </source>
</evidence>
<dbReference type="Gene3D" id="3.40.50.300">
    <property type="entry name" value="P-loop containing nucleotide triphosphate hydrolases"/>
    <property type="match status" value="1"/>
</dbReference>
<dbReference type="Pfam" id="PF00025">
    <property type="entry name" value="Arf"/>
    <property type="match status" value="1"/>
</dbReference>
<evidence type="ECO:0008006" key="9">
    <source>
        <dbReference type="Google" id="ProtNLM"/>
    </source>
</evidence>
<dbReference type="InterPro" id="IPR027417">
    <property type="entry name" value="P-loop_NTPase"/>
</dbReference>
<dbReference type="SMART" id="SM00178">
    <property type="entry name" value="SAR"/>
    <property type="match status" value="1"/>
</dbReference>
<dbReference type="GO" id="GO:0003924">
    <property type="term" value="F:GTPase activity"/>
    <property type="evidence" value="ECO:0007669"/>
    <property type="project" value="InterPro"/>
</dbReference>
<dbReference type="SMART" id="SM00177">
    <property type="entry name" value="ARF"/>
    <property type="match status" value="1"/>
</dbReference>
<dbReference type="FunFam" id="3.40.50.300:FF:000412">
    <property type="entry name" value="ADP-ribosylation factor 1"/>
    <property type="match status" value="1"/>
</dbReference>
<keyword evidence="5" id="KW-0479">Metal-binding</keyword>
<keyword evidence="8" id="KW-1185">Reference proteome</keyword>
<reference evidence="7 8" key="1">
    <citation type="submission" date="2019-01" db="EMBL/GenBank/DDBJ databases">
        <title>Nuclear Genome Assembly of the Microalgal Biofuel strain Nannochloropsis salina CCMP1776.</title>
        <authorList>
            <person name="Hovde B."/>
        </authorList>
    </citation>
    <scope>NUCLEOTIDE SEQUENCE [LARGE SCALE GENOMIC DNA]</scope>
    <source>
        <strain evidence="7 8">CCMP1776</strain>
    </source>
</reference>
<organism evidence="7 8">
    <name type="scientific">Nannochloropsis salina CCMP1776</name>
    <dbReference type="NCBI Taxonomy" id="1027361"/>
    <lineage>
        <taxon>Eukaryota</taxon>
        <taxon>Sar</taxon>
        <taxon>Stramenopiles</taxon>
        <taxon>Ochrophyta</taxon>
        <taxon>Eustigmatophyceae</taxon>
        <taxon>Eustigmatales</taxon>
        <taxon>Monodopsidaceae</taxon>
        <taxon>Microchloropsis</taxon>
        <taxon>Microchloropsis salina</taxon>
    </lineage>
</organism>
<dbReference type="CDD" id="cd00878">
    <property type="entry name" value="Arf_Arl"/>
    <property type="match status" value="1"/>
</dbReference>
<dbReference type="PRINTS" id="PR00328">
    <property type="entry name" value="SAR1GTPBP"/>
</dbReference>
<dbReference type="GO" id="GO:0005525">
    <property type="term" value="F:GTP binding"/>
    <property type="evidence" value="ECO:0007669"/>
    <property type="project" value="UniProtKB-KW"/>
</dbReference>
<comment type="caution">
    <text evidence="7">The sequence shown here is derived from an EMBL/GenBank/DDBJ whole genome shotgun (WGS) entry which is preliminary data.</text>
</comment>
<dbReference type="GO" id="GO:0030010">
    <property type="term" value="P:establishment of cell polarity"/>
    <property type="evidence" value="ECO:0007669"/>
    <property type="project" value="UniProtKB-ARBA"/>
</dbReference>
<feature type="binding site" evidence="5">
    <location>
        <position position="48"/>
    </location>
    <ligand>
        <name>Mg(2+)</name>
        <dbReference type="ChEBI" id="CHEBI:18420"/>
    </ligand>
</feature>
<comment type="similarity">
    <text evidence="1">Belongs to the small GTPase superfamily. Arf family.</text>
</comment>
<evidence type="ECO:0000313" key="7">
    <source>
        <dbReference type="EMBL" id="TFJ85875.1"/>
    </source>
</evidence>
<keyword evidence="5" id="KW-0460">Magnesium</keyword>
<proteinExistence type="inferred from homology"/>
<evidence type="ECO:0000313" key="8">
    <source>
        <dbReference type="Proteomes" id="UP000355283"/>
    </source>
</evidence>
<evidence type="ECO:0000256" key="6">
    <source>
        <dbReference type="SAM" id="MobiDB-lite"/>
    </source>
</evidence>
<dbReference type="GO" id="GO:0046872">
    <property type="term" value="F:metal ion binding"/>
    <property type="evidence" value="ECO:0007669"/>
    <property type="project" value="UniProtKB-KW"/>
</dbReference>
<feature type="binding site" evidence="5">
    <location>
        <position position="31"/>
    </location>
    <ligand>
        <name>Mg(2+)</name>
        <dbReference type="ChEBI" id="CHEBI:18420"/>
    </ligand>
</feature>
<feature type="region of interest" description="Disordered" evidence="6">
    <location>
        <begin position="179"/>
        <end position="213"/>
    </location>
</feature>
<evidence type="ECO:0000256" key="4">
    <source>
        <dbReference type="PIRSR" id="PIRSR606689-1"/>
    </source>
</evidence>
<sequence length="345" mass="37571">MGQLCTRLVELVSRRTEKRVVLLGLDNAGKTTCVYRLLLGKKVDTVPTVGFNSEEVRYQRCNFIMWDIGGQAKIRKLWKHYVESADALIFVVDAQDRARLAEARSAFKRMLRYKTLKNTVLLILANKMDYEHAMSSAEIVHGLDVKRVVGRRPWWVQETCAISGQGLREGMDWLLQTLEGHSTGSRGGGSEEGALKVKKEEEEADIGQDGVPTSSLPAVPTGCVCCGCRRQRRGPNGGSSSEDLRGGRRRRGWRQGKGEVGGEAGKEEAAEQGLSIGRGMGRKTGANRACQGLCAGGRSVLHASRGIEMGGAAGGGKEGGEEREEVKTYLDREHGADFGRETCCG</sequence>
<feature type="binding site" evidence="4">
    <location>
        <begin position="126"/>
        <end position="129"/>
    </location>
    <ligand>
        <name>GTP</name>
        <dbReference type="ChEBI" id="CHEBI:37565"/>
    </ligand>
</feature>
<name>A0A4D9D8R4_9STRA</name>
<feature type="binding site" evidence="4">
    <location>
        <begin position="24"/>
        <end position="31"/>
    </location>
    <ligand>
        <name>GTP</name>
        <dbReference type="ChEBI" id="CHEBI:37565"/>
    </ligand>
</feature>
<evidence type="ECO:0000256" key="3">
    <source>
        <dbReference type="ARBA" id="ARBA00023134"/>
    </source>
</evidence>
<dbReference type="OrthoDB" id="34781at2759"/>
<dbReference type="AlphaFoldDB" id="A0A4D9D8R4"/>